<feature type="transmembrane region" description="Helical" evidence="1">
    <location>
        <begin position="51"/>
        <end position="71"/>
    </location>
</feature>
<comment type="caution">
    <text evidence="3">The sequence shown here is derived from an EMBL/GenBank/DDBJ whole genome shotgun (WGS) entry which is preliminary data.</text>
</comment>
<feature type="transmembrane region" description="Helical" evidence="1">
    <location>
        <begin position="107"/>
        <end position="136"/>
    </location>
</feature>
<keyword evidence="1" id="KW-0472">Membrane</keyword>
<name>A0A0F9YIQ7_9ZZZZ</name>
<evidence type="ECO:0000259" key="2">
    <source>
        <dbReference type="Pfam" id="PF01970"/>
    </source>
</evidence>
<evidence type="ECO:0000313" key="3">
    <source>
        <dbReference type="EMBL" id="KKO04349.1"/>
    </source>
</evidence>
<keyword evidence="1" id="KW-1133">Transmembrane helix</keyword>
<dbReference type="Pfam" id="PF01970">
    <property type="entry name" value="TctA"/>
    <property type="match status" value="1"/>
</dbReference>
<sequence length="505" mass="53678">MDVIANLGIGLQAALTPTMLWYCFVGVLLGTFIGVLPGIGPLAAISLLLPITYYIDPAEAIVMLAGVYYGAQYGGSTAAILLRLPGTASSAVACIDGNPMARNGRAGVALFITTIASFAGAITGLIILIFFSPYIAKIGLKFGSAEYFALMLLGLVAACTFSDSPLKGGAMVVLGLLLSMIGTDVNTGVIRYTFGFSELSSGLSLVALAMGIFGVADIIRNINTIDTSGLSQRFTMRSMLPNREDWRRSLPSMARGSAIGSFFGTLPGTGASISSFMAYATEKKIAREPHRFGNGAIEGVAAPEAANNASAQTAFVPTLTLGIPGDVTMALILGALIIHGITPGPQLITTQPELFWGLIISFIIGNILLVLFNIPMIGLWISLLKIPYRLLYPTILIFISVGVFSVSNSIFDIYTVVGIGVLGYLLNMLRFDPAPLLLGFILGPLMEEHFRRAMLLSRGNLETFIDRPISLTILIITALAVCFIVISSVRRRLRANKIAKEPHVS</sequence>
<dbReference type="EMBL" id="LAZR01000023">
    <property type="protein sequence ID" value="KKO04349.1"/>
    <property type="molecule type" value="Genomic_DNA"/>
</dbReference>
<feature type="transmembrane region" description="Helical" evidence="1">
    <location>
        <begin position="173"/>
        <end position="194"/>
    </location>
</feature>
<dbReference type="PANTHER" id="PTHR35342">
    <property type="entry name" value="TRICARBOXYLIC TRANSPORT PROTEIN"/>
    <property type="match status" value="1"/>
</dbReference>
<reference evidence="3" key="1">
    <citation type="journal article" date="2015" name="Nature">
        <title>Complex archaea that bridge the gap between prokaryotes and eukaryotes.</title>
        <authorList>
            <person name="Spang A."/>
            <person name="Saw J.H."/>
            <person name="Jorgensen S.L."/>
            <person name="Zaremba-Niedzwiedzka K."/>
            <person name="Martijn J."/>
            <person name="Lind A.E."/>
            <person name="van Eijk R."/>
            <person name="Schleper C."/>
            <person name="Guy L."/>
            <person name="Ettema T.J."/>
        </authorList>
    </citation>
    <scope>NUCLEOTIDE SEQUENCE</scope>
</reference>
<dbReference type="PANTHER" id="PTHR35342:SF5">
    <property type="entry name" value="TRICARBOXYLIC TRANSPORT PROTEIN"/>
    <property type="match status" value="1"/>
</dbReference>
<dbReference type="InterPro" id="IPR002823">
    <property type="entry name" value="DUF112_TM"/>
</dbReference>
<feature type="transmembrane region" description="Helical" evidence="1">
    <location>
        <begin position="469"/>
        <end position="489"/>
    </location>
</feature>
<dbReference type="AlphaFoldDB" id="A0A0F9YIQ7"/>
<protein>
    <recommendedName>
        <fullName evidence="2">DUF112 domain-containing protein</fullName>
    </recommendedName>
</protein>
<feature type="transmembrane region" description="Helical" evidence="1">
    <location>
        <begin position="142"/>
        <end position="161"/>
    </location>
</feature>
<gene>
    <name evidence="3" type="ORF">LCGC14_0087070</name>
</gene>
<feature type="transmembrane region" description="Helical" evidence="1">
    <location>
        <begin position="319"/>
        <end position="342"/>
    </location>
</feature>
<keyword evidence="1" id="KW-0812">Transmembrane</keyword>
<proteinExistence type="predicted"/>
<accession>A0A0F9YIQ7</accession>
<feature type="transmembrane region" description="Helical" evidence="1">
    <location>
        <begin position="395"/>
        <end position="426"/>
    </location>
</feature>
<evidence type="ECO:0000256" key="1">
    <source>
        <dbReference type="SAM" id="Phobius"/>
    </source>
</evidence>
<feature type="transmembrane region" description="Helical" evidence="1">
    <location>
        <begin position="200"/>
        <end position="219"/>
    </location>
</feature>
<feature type="transmembrane region" description="Helical" evidence="1">
    <location>
        <begin position="354"/>
        <end position="383"/>
    </location>
</feature>
<feature type="domain" description="DUF112" evidence="2">
    <location>
        <begin position="20"/>
        <end position="438"/>
    </location>
</feature>
<organism evidence="3">
    <name type="scientific">marine sediment metagenome</name>
    <dbReference type="NCBI Taxonomy" id="412755"/>
    <lineage>
        <taxon>unclassified sequences</taxon>
        <taxon>metagenomes</taxon>
        <taxon>ecological metagenomes</taxon>
    </lineage>
</organism>